<accession>A0A8J3PFG6</accession>
<feature type="transmembrane region" description="Helical" evidence="1">
    <location>
        <begin position="68"/>
        <end position="95"/>
    </location>
</feature>
<name>A0A8J3PFG6_9ACTN</name>
<feature type="transmembrane region" description="Helical" evidence="1">
    <location>
        <begin position="236"/>
        <end position="257"/>
    </location>
</feature>
<feature type="transmembrane region" description="Helical" evidence="1">
    <location>
        <begin position="277"/>
        <end position="297"/>
    </location>
</feature>
<evidence type="ECO:0008006" key="4">
    <source>
        <dbReference type="Google" id="ProtNLM"/>
    </source>
</evidence>
<reference evidence="2" key="1">
    <citation type="submission" date="2021-01" db="EMBL/GenBank/DDBJ databases">
        <title>Whole genome shotgun sequence of Catellatospora methionotrophica NBRC 14553.</title>
        <authorList>
            <person name="Komaki H."/>
            <person name="Tamura T."/>
        </authorList>
    </citation>
    <scope>NUCLEOTIDE SEQUENCE</scope>
    <source>
        <strain evidence="2">NBRC 14553</strain>
    </source>
</reference>
<feature type="transmembrane region" description="Helical" evidence="1">
    <location>
        <begin position="115"/>
        <end position="137"/>
    </location>
</feature>
<dbReference type="AlphaFoldDB" id="A0A8J3PFG6"/>
<feature type="transmembrane region" description="Helical" evidence="1">
    <location>
        <begin position="197"/>
        <end position="215"/>
    </location>
</feature>
<feature type="transmembrane region" description="Helical" evidence="1">
    <location>
        <begin position="172"/>
        <end position="191"/>
    </location>
</feature>
<sequence length="328" mass="34057">MSQLPDPYGPAVPSPYAPAGGYLPPQSAFVQPGGDLYDDPLVAPPNGGVGGWFKRIGSLFQHSWKSTLTILAITQLLPGMVIGVGAIFVGVYVGLEIVNLVPEAGTGTGTGTGEFDFATVLPLIAAVVVVAILLYILQLAGYAAATHSVTRQAAGTPATIGESLGYGFRRSLGLFAWYIPVGLMILVGALACLLPGIYLTAATALVGPIFLFERINPIGRSFKMLHNSGGRVLGRLALIVLITIGLGFAVSIIEAIIEAVVNAVSDQSFGPTVNGVALVTMGAIVSVVLSAVIQLPVTMFQFAGILLTYTEQRGYEGATTPHLNAELH</sequence>
<comment type="caution">
    <text evidence="2">The sequence shown here is derived from an EMBL/GenBank/DDBJ whole genome shotgun (WGS) entry which is preliminary data.</text>
</comment>
<dbReference type="Proteomes" id="UP000660339">
    <property type="component" value="Unassembled WGS sequence"/>
</dbReference>
<evidence type="ECO:0000313" key="2">
    <source>
        <dbReference type="EMBL" id="GIG15212.1"/>
    </source>
</evidence>
<proteinExistence type="predicted"/>
<protein>
    <recommendedName>
        <fullName evidence="4">Glycerophosphoryl diester phosphodiesterase membrane domain-containing protein</fullName>
    </recommendedName>
</protein>
<keyword evidence="1" id="KW-0472">Membrane</keyword>
<dbReference type="RefSeq" id="WP_166379602.1">
    <property type="nucleotide sequence ID" value="NZ_BAAATT010000005.1"/>
</dbReference>
<evidence type="ECO:0000256" key="1">
    <source>
        <dbReference type="SAM" id="Phobius"/>
    </source>
</evidence>
<keyword evidence="1" id="KW-0812">Transmembrane</keyword>
<keyword evidence="1" id="KW-1133">Transmembrane helix</keyword>
<gene>
    <name evidence="2" type="ORF">Cme02nite_35440</name>
</gene>
<keyword evidence="3" id="KW-1185">Reference proteome</keyword>
<organism evidence="2 3">
    <name type="scientific">Catellatospora methionotrophica</name>
    <dbReference type="NCBI Taxonomy" id="121620"/>
    <lineage>
        <taxon>Bacteria</taxon>
        <taxon>Bacillati</taxon>
        <taxon>Actinomycetota</taxon>
        <taxon>Actinomycetes</taxon>
        <taxon>Micromonosporales</taxon>
        <taxon>Micromonosporaceae</taxon>
        <taxon>Catellatospora</taxon>
    </lineage>
</organism>
<evidence type="ECO:0000313" key="3">
    <source>
        <dbReference type="Proteomes" id="UP000660339"/>
    </source>
</evidence>
<dbReference type="EMBL" id="BONJ01000019">
    <property type="protein sequence ID" value="GIG15212.1"/>
    <property type="molecule type" value="Genomic_DNA"/>
</dbReference>